<evidence type="ECO:0000256" key="12">
    <source>
        <dbReference type="ARBA" id="ARBA00023242"/>
    </source>
</evidence>
<keyword evidence="10" id="KW-0805">Transcription regulation</keyword>
<evidence type="ECO:0000256" key="10">
    <source>
        <dbReference type="ARBA" id="ARBA00023015"/>
    </source>
</evidence>
<feature type="compositionally biased region" description="Polar residues" evidence="14">
    <location>
        <begin position="1"/>
        <end position="11"/>
    </location>
</feature>
<evidence type="ECO:0000256" key="2">
    <source>
        <dbReference type="ARBA" id="ARBA00006301"/>
    </source>
</evidence>
<keyword evidence="7 13" id="KW-0808">Transferase</keyword>
<dbReference type="InterPro" id="IPR029063">
    <property type="entry name" value="SAM-dependent_MTases_sf"/>
</dbReference>
<reference evidence="15" key="1">
    <citation type="submission" date="2015-04" db="EMBL/GenBank/DDBJ databases">
        <title>The genome sequence of the plant pathogenic Rhizarian Plasmodiophora brassicae reveals insights in its biotrophic life cycle and the origin of chitin synthesis.</title>
        <authorList>
            <person name="Schwelm A."/>
            <person name="Fogelqvist J."/>
            <person name="Knaust A."/>
            <person name="Julke S."/>
            <person name="Lilja T."/>
            <person name="Dhandapani V."/>
            <person name="Bonilla-Rosso G."/>
            <person name="Karlsson M."/>
            <person name="Shevchenko A."/>
            <person name="Choi S.R."/>
            <person name="Kim H.G."/>
            <person name="Park J.Y."/>
            <person name="Lim Y.P."/>
            <person name="Ludwig-Muller J."/>
            <person name="Dixelius C."/>
        </authorList>
    </citation>
    <scope>NUCLEOTIDE SEQUENCE</scope>
    <source>
        <tissue evidence="15">Potato root galls</tissue>
    </source>
</reference>
<dbReference type="GO" id="GO:0008168">
    <property type="term" value="F:methyltransferase activity"/>
    <property type="evidence" value="ECO:0007669"/>
    <property type="project" value="UniProtKB-KW"/>
</dbReference>
<dbReference type="AlphaFoldDB" id="A0A0H5RAN0"/>
<dbReference type="GO" id="GO:0042149">
    <property type="term" value="P:cellular response to glucose starvation"/>
    <property type="evidence" value="ECO:0007669"/>
    <property type="project" value="TreeGrafter"/>
</dbReference>
<dbReference type="FunFam" id="3.40.50.150:FF:000068">
    <property type="entry name" value="Ribosomal RNA-processing protein 8"/>
    <property type="match status" value="1"/>
</dbReference>
<evidence type="ECO:0000256" key="14">
    <source>
        <dbReference type="SAM" id="MobiDB-lite"/>
    </source>
</evidence>
<evidence type="ECO:0000256" key="7">
    <source>
        <dbReference type="ARBA" id="ARBA00022679"/>
    </source>
</evidence>
<keyword evidence="11" id="KW-0804">Transcription</keyword>
<keyword evidence="9" id="KW-0156">Chromatin regulator</keyword>
<dbReference type="GO" id="GO:0000183">
    <property type="term" value="P:rDNA heterochromatin formation"/>
    <property type="evidence" value="ECO:0007669"/>
    <property type="project" value="TreeGrafter"/>
</dbReference>
<evidence type="ECO:0000256" key="5">
    <source>
        <dbReference type="ARBA" id="ARBA00022552"/>
    </source>
</evidence>
<name>A0A0H5RAN0_9EUKA</name>
<comment type="similarity">
    <text evidence="2 13">Belongs to the methyltransferase superfamily. RRP8 family.</text>
</comment>
<evidence type="ECO:0000256" key="3">
    <source>
        <dbReference type="ARBA" id="ARBA00020203"/>
    </source>
</evidence>
<dbReference type="GO" id="GO:0032259">
    <property type="term" value="P:methylation"/>
    <property type="evidence" value="ECO:0007669"/>
    <property type="project" value="UniProtKB-KW"/>
</dbReference>
<dbReference type="GO" id="GO:0005730">
    <property type="term" value="C:nucleolus"/>
    <property type="evidence" value="ECO:0007669"/>
    <property type="project" value="UniProtKB-SubCell"/>
</dbReference>
<dbReference type="Gene3D" id="1.10.10.2150">
    <property type="entry name" value="Ribosomal RNA-processing protein 8, N-terminal domain"/>
    <property type="match status" value="1"/>
</dbReference>
<dbReference type="SUPFAM" id="SSF53335">
    <property type="entry name" value="S-adenosyl-L-methionine-dependent methyltransferases"/>
    <property type="match status" value="1"/>
</dbReference>
<evidence type="ECO:0000313" key="15">
    <source>
        <dbReference type="EMBL" id="CRZ10826.1"/>
    </source>
</evidence>
<dbReference type="FunFam" id="1.10.10.2150:FF:000001">
    <property type="entry name" value="Ribosomal RNA-processing protein 8"/>
    <property type="match status" value="1"/>
</dbReference>
<dbReference type="CDD" id="cd02440">
    <property type="entry name" value="AdoMet_MTases"/>
    <property type="match status" value="1"/>
</dbReference>
<feature type="compositionally biased region" description="Polar residues" evidence="14">
    <location>
        <begin position="54"/>
        <end position="66"/>
    </location>
</feature>
<dbReference type="PANTHER" id="PTHR12787">
    <property type="entry name" value="RIBOSOMAL RNA-PROCESSING PROTEIN 8"/>
    <property type="match status" value="1"/>
</dbReference>
<evidence type="ECO:0000256" key="11">
    <source>
        <dbReference type="ARBA" id="ARBA00023163"/>
    </source>
</evidence>
<dbReference type="EMBL" id="HACM01010384">
    <property type="protein sequence ID" value="CRZ10826.1"/>
    <property type="molecule type" value="Transcribed_RNA"/>
</dbReference>
<protein>
    <recommendedName>
        <fullName evidence="3 13">Ribosomal RNA-processing protein 8</fullName>
        <ecNumber evidence="13">2.1.1.-</ecNumber>
    </recommendedName>
</protein>
<evidence type="ECO:0000256" key="9">
    <source>
        <dbReference type="ARBA" id="ARBA00022853"/>
    </source>
</evidence>
<keyword evidence="8 13" id="KW-0949">S-adenosyl-L-methionine</keyword>
<dbReference type="GO" id="GO:0006364">
    <property type="term" value="P:rRNA processing"/>
    <property type="evidence" value="ECO:0007669"/>
    <property type="project" value="UniProtKB-UniRule"/>
</dbReference>
<evidence type="ECO:0000256" key="13">
    <source>
        <dbReference type="RuleBase" id="RU365074"/>
    </source>
</evidence>
<dbReference type="GO" id="GO:0005677">
    <property type="term" value="C:chromatin silencing complex"/>
    <property type="evidence" value="ECO:0007669"/>
    <property type="project" value="TreeGrafter"/>
</dbReference>
<dbReference type="Gene3D" id="3.40.50.150">
    <property type="entry name" value="Vaccinia Virus protein VP39"/>
    <property type="match status" value="1"/>
</dbReference>
<keyword evidence="6 13" id="KW-0489">Methyltransferase</keyword>
<feature type="non-terminal residue" evidence="15">
    <location>
        <position position="1"/>
    </location>
</feature>
<keyword evidence="4" id="KW-0678">Repressor</keyword>
<accession>A0A0H5RAN0</accession>
<dbReference type="Pfam" id="PF05148">
    <property type="entry name" value="Methyltransf_8"/>
    <property type="match status" value="1"/>
</dbReference>
<keyword evidence="5 13" id="KW-0698">rRNA processing</keyword>
<proteinExistence type="inferred from homology"/>
<evidence type="ECO:0000256" key="1">
    <source>
        <dbReference type="ARBA" id="ARBA00004604"/>
    </source>
</evidence>
<dbReference type="EC" id="2.1.1.-" evidence="13"/>
<keyword evidence="12 13" id="KW-0539">Nucleus</keyword>
<comment type="subcellular location">
    <subcellularLocation>
        <location evidence="1 13">Nucleus</location>
        <location evidence="1 13">Nucleolus</location>
    </subcellularLocation>
</comment>
<sequence length="286" mass="32163">AVQATFFTKRSTQMKRNEAGPSQMSNDAKRLKLRNQRKNDRSMAQPLTQRPVKLTSNKAAGTSPQSRLKARSAHLNGSKFRFLNETLYTSTSQDSLDLFRKHPDNFTVYHQGFQAQVSKWPVNPVDFLISYVRRHSQSIVIADFGCGEAKLAKSVPNKVYSFDLVAQDERVIACDIANVPLADHSIKLAIFCLSLMGTNWPDFIREANRVLTNGGILKIVEVRSRIPNIDGFVKMICSFGFKSQDMDKTNVMFVAFTLVKVCRSAQAIPGLTQANLVLKPCLYKKR</sequence>
<dbReference type="InterPro" id="IPR042036">
    <property type="entry name" value="RRP8_N"/>
</dbReference>
<dbReference type="GO" id="GO:0033553">
    <property type="term" value="C:rDNA heterochromatin"/>
    <property type="evidence" value="ECO:0007669"/>
    <property type="project" value="TreeGrafter"/>
</dbReference>
<evidence type="ECO:0000256" key="6">
    <source>
        <dbReference type="ARBA" id="ARBA00022603"/>
    </source>
</evidence>
<dbReference type="PANTHER" id="PTHR12787:SF0">
    <property type="entry name" value="RIBOSOMAL RNA-PROCESSING PROTEIN 8"/>
    <property type="match status" value="1"/>
</dbReference>
<dbReference type="InterPro" id="IPR007823">
    <property type="entry name" value="RRP8"/>
</dbReference>
<comment type="function">
    <text evidence="13">Probable methyltransferase required to silence rDNA.</text>
</comment>
<feature type="region of interest" description="Disordered" evidence="14">
    <location>
        <begin position="1"/>
        <end position="67"/>
    </location>
</feature>
<evidence type="ECO:0000256" key="4">
    <source>
        <dbReference type="ARBA" id="ARBA00022491"/>
    </source>
</evidence>
<evidence type="ECO:0000256" key="8">
    <source>
        <dbReference type="ARBA" id="ARBA00022691"/>
    </source>
</evidence>
<organism evidence="15">
    <name type="scientific">Spongospora subterranea</name>
    <dbReference type="NCBI Taxonomy" id="70186"/>
    <lineage>
        <taxon>Eukaryota</taxon>
        <taxon>Sar</taxon>
        <taxon>Rhizaria</taxon>
        <taxon>Endomyxa</taxon>
        <taxon>Phytomyxea</taxon>
        <taxon>Plasmodiophorida</taxon>
        <taxon>Plasmodiophoridae</taxon>
        <taxon>Spongospora</taxon>
    </lineage>
</organism>
<dbReference type="GO" id="GO:0046015">
    <property type="term" value="P:regulation of transcription by glucose"/>
    <property type="evidence" value="ECO:0007669"/>
    <property type="project" value="TreeGrafter"/>
</dbReference>